<feature type="region of interest" description="Disordered" evidence="1">
    <location>
        <begin position="57"/>
        <end position="81"/>
    </location>
</feature>
<evidence type="ECO:0000256" key="1">
    <source>
        <dbReference type="SAM" id="MobiDB-lite"/>
    </source>
</evidence>
<dbReference type="eggNOG" id="ENOG502S1A5">
    <property type="taxonomic scope" value="Eukaryota"/>
</dbReference>
<dbReference type="EMBL" id="GL996528">
    <property type="protein sequence ID" value="EGV60236.1"/>
    <property type="molecule type" value="Genomic_DNA"/>
</dbReference>
<dbReference type="OrthoDB" id="4096434at2759"/>
<evidence type="ECO:0000313" key="3">
    <source>
        <dbReference type="Proteomes" id="UP000000707"/>
    </source>
</evidence>
<dbReference type="HOGENOM" id="CLU_973177_0_0_1"/>
<sequence>MSYIDPKLIYSSTHLSKIHPIHSFDPIETLVPLECSGLQVSRSVSITSNRSIQIDASPRSEHLSLSSSPMNDPYDPSHAPLLESQETNTKISFFDSFPSLFDSSQSESESHECPESCKLVVSFSYDRLKLIAIVRSSITKFEDLVSDTKYKRKPTRLEYKNKLAVHGGAEEKPEVTYLSRISLFQLSRILNLSEYDINLTKTVQHQILDVFTKHCDFRLGYDTWVKHTDESQRDRALSILYEFFRDVYPFTKKQLQVVIRRGSYRCMQSRLRRDKHSALKKILRGE</sequence>
<keyword evidence="3" id="KW-1185">Reference proteome</keyword>
<protein>
    <submittedName>
        <fullName evidence="2">Uncharacterized protein</fullName>
    </submittedName>
</protein>
<accession>G3BCY2</accession>
<gene>
    <name evidence="2" type="ORF">CANTEDRAFT_136724</name>
</gene>
<evidence type="ECO:0000313" key="2">
    <source>
        <dbReference type="EMBL" id="EGV60236.1"/>
    </source>
</evidence>
<organism evidence="3">
    <name type="scientific">Candida tenuis (strain ATCC 10573 / BCRC 21748 / CBS 615 / JCM 9827 / NBRC 10315 / NRRL Y-1498 / VKM Y-70)</name>
    <name type="common">Yeast</name>
    <name type="synonym">Yamadazyma tenuis</name>
    <dbReference type="NCBI Taxonomy" id="590646"/>
    <lineage>
        <taxon>Eukaryota</taxon>
        <taxon>Fungi</taxon>
        <taxon>Dikarya</taxon>
        <taxon>Ascomycota</taxon>
        <taxon>Saccharomycotina</taxon>
        <taxon>Pichiomycetes</taxon>
        <taxon>Debaryomycetaceae</taxon>
        <taxon>Yamadazyma</taxon>
    </lineage>
</organism>
<dbReference type="Proteomes" id="UP000000707">
    <property type="component" value="Unassembled WGS sequence"/>
</dbReference>
<name>G3BCY2_CANTC</name>
<proteinExistence type="predicted"/>
<dbReference type="AlphaFoldDB" id="G3BCY2"/>
<reference evidence="2 3" key="1">
    <citation type="journal article" date="2011" name="Proc. Natl. Acad. Sci. U.S.A.">
        <title>Comparative genomics of xylose-fermenting fungi for enhanced biofuel production.</title>
        <authorList>
            <person name="Wohlbach D.J."/>
            <person name="Kuo A."/>
            <person name="Sato T.K."/>
            <person name="Potts K.M."/>
            <person name="Salamov A.A."/>
            <person name="LaButti K.M."/>
            <person name="Sun H."/>
            <person name="Clum A."/>
            <person name="Pangilinan J.L."/>
            <person name="Lindquist E.A."/>
            <person name="Lucas S."/>
            <person name="Lapidus A."/>
            <person name="Jin M."/>
            <person name="Gunawan C."/>
            <person name="Balan V."/>
            <person name="Dale B.E."/>
            <person name="Jeffries T.W."/>
            <person name="Zinkel R."/>
            <person name="Barry K.W."/>
            <person name="Grigoriev I.V."/>
            <person name="Gasch A.P."/>
        </authorList>
    </citation>
    <scope>NUCLEOTIDE SEQUENCE [LARGE SCALE GENOMIC DNA]</scope>
    <source>
        <strain evidence="3">ATCC 10573 / BCRC 21748 / CBS 615 / JCM 9827 / NBRC 10315 / NRRL Y-1498 / VKM Y-70</strain>
    </source>
</reference>